<keyword evidence="3" id="KW-1185">Reference proteome</keyword>
<comment type="caution">
    <text evidence="2">The sequence shown here is derived from an EMBL/GenBank/DDBJ whole genome shotgun (WGS) entry which is preliminary data.</text>
</comment>
<accession>A0ABV5G491</accession>
<organism evidence="2 3">
    <name type="scientific">Citricoccus parietis</name>
    <dbReference type="NCBI Taxonomy" id="592307"/>
    <lineage>
        <taxon>Bacteria</taxon>
        <taxon>Bacillati</taxon>
        <taxon>Actinomycetota</taxon>
        <taxon>Actinomycetes</taxon>
        <taxon>Micrococcales</taxon>
        <taxon>Micrococcaceae</taxon>
        <taxon>Citricoccus</taxon>
    </lineage>
</organism>
<protein>
    <submittedName>
        <fullName evidence="2">Uncharacterized protein</fullName>
    </submittedName>
</protein>
<evidence type="ECO:0000313" key="3">
    <source>
        <dbReference type="Proteomes" id="UP001589575"/>
    </source>
</evidence>
<gene>
    <name evidence="2" type="ORF">ACFFX0_22150</name>
</gene>
<feature type="compositionally biased region" description="Basic and acidic residues" evidence="1">
    <location>
        <begin position="7"/>
        <end position="30"/>
    </location>
</feature>
<feature type="compositionally biased region" description="Basic residues" evidence="1">
    <location>
        <begin position="42"/>
        <end position="55"/>
    </location>
</feature>
<dbReference type="EMBL" id="JBHMFI010000001">
    <property type="protein sequence ID" value="MFB9073756.1"/>
    <property type="molecule type" value="Genomic_DNA"/>
</dbReference>
<proteinExistence type="predicted"/>
<feature type="compositionally biased region" description="Low complexity" evidence="1">
    <location>
        <begin position="31"/>
        <end position="40"/>
    </location>
</feature>
<name>A0ABV5G491_9MICC</name>
<evidence type="ECO:0000256" key="1">
    <source>
        <dbReference type="SAM" id="MobiDB-lite"/>
    </source>
</evidence>
<sequence>MGGQDAGGERGEEQQPREHPGDPHGDRDPSPGRGRTAPARRGGGRRRPGRVRRGGHPTGGAGVGCGLGLGGHAASFRRGSTRM</sequence>
<dbReference type="Proteomes" id="UP001589575">
    <property type="component" value="Unassembled WGS sequence"/>
</dbReference>
<evidence type="ECO:0000313" key="2">
    <source>
        <dbReference type="EMBL" id="MFB9073756.1"/>
    </source>
</evidence>
<feature type="region of interest" description="Disordered" evidence="1">
    <location>
        <begin position="1"/>
        <end position="83"/>
    </location>
</feature>
<reference evidence="2 3" key="1">
    <citation type="submission" date="2024-09" db="EMBL/GenBank/DDBJ databases">
        <authorList>
            <person name="Sun Q."/>
            <person name="Mori K."/>
        </authorList>
    </citation>
    <scope>NUCLEOTIDE SEQUENCE [LARGE SCALE GENOMIC DNA]</scope>
    <source>
        <strain evidence="2 3">CCM 7609</strain>
    </source>
</reference>
<feature type="compositionally biased region" description="Gly residues" evidence="1">
    <location>
        <begin position="56"/>
        <end position="71"/>
    </location>
</feature>